<evidence type="ECO:0000313" key="2">
    <source>
        <dbReference type="Proteomes" id="UP000324104"/>
    </source>
</evidence>
<proteinExistence type="predicted"/>
<reference evidence="1 2" key="1">
    <citation type="submission" date="2019-08" db="EMBL/GenBank/DDBJ databases">
        <title>Archaea genome.</title>
        <authorList>
            <person name="Kajale S."/>
            <person name="Shouche Y."/>
            <person name="Deshpande N."/>
            <person name="Sharma A."/>
        </authorList>
    </citation>
    <scope>NUCLEOTIDE SEQUENCE [LARGE SCALE GENOMIC DNA]</scope>
    <source>
        <strain evidence="1 2">ESP3B_9</strain>
    </source>
</reference>
<comment type="caution">
    <text evidence="1">The sequence shown here is derived from an EMBL/GenBank/DDBJ whole genome shotgun (WGS) entry which is preliminary data.</text>
</comment>
<gene>
    <name evidence="1" type="ORF">FYC77_19045</name>
</gene>
<dbReference type="AlphaFoldDB" id="A0A5D5ALS1"/>
<dbReference type="RefSeq" id="WP_149083082.1">
    <property type="nucleotide sequence ID" value="NZ_VTAW01000045.1"/>
</dbReference>
<dbReference type="EMBL" id="VTAW01000045">
    <property type="protein sequence ID" value="TYT60410.1"/>
    <property type="molecule type" value="Genomic_DNA"/>
</dbReference>
<keyword evidence="2" id="KW-1185">Reference proteome</keyword>
<dbReference type="Proteomes" id="UP000324104">
    <property type="component" value="Unassembled WGS sequence"/>
</dbReference>
<evidence type="ECO:0000313" key="1">
    <source>
        <dbReference type="EMBL" id="TYT60410.1"/>
    </source>
</evidence>
<name>A0A5D5ALS1_9EURY</name>
<sequence length="98" mass="10915">MTGLTVTTVDGKTRTLTVTVEPHIEDRRPYRCQGLLVDLEGYSTEYTLECPSDPDQAVRLLFPSALSYGVFVRVLECEARDMAIISDTSVEDLFAAVR</sequence>
<organism evidence="1 2">
    <name type="scientific">Natrialba swarupiae</name>
    <dbReference type="NCBI Taxonomy" id="2448032"/>
    <lineage>
        <taxon>Archaea</taxon>
        <taxon>Methanobacteriati</taxon>
        <taxon>Methanobacteriota</taxon>
        <taxon>Stenosarchaea group</taxon>
        <taxon>Halobacteria</taxon>
        <taxon>Halobacteriales</taxon>
        <taxon>Natrialbaceae</taxon>
        <taxon>Natrialba</taxon>
    </lineage>
</organism>
<protein>
    <submittedName>
        <fullName evidence="1">Uncharacterized protein</fullName>
    </submittedName>
</protein>
<accession>A0A5D5ALS1</accession>